<evidence type="ECO:0000313" key="1">
    <source>
        <dbReference type="EMBL" id="NMM65961.1"/>
    </source>
</evidence>
<evidence type="ECO:0000313" key="2">
    <source>
        <dbReference type="Proteomes" id="UP000537131"/>
    </source>
</evidence>
<comment type="caution">
    <text evidence="1">The sequence shown here is derived from an EMBL/GenBank/DDBJ whole genome shotgun (WGS) entry which is preliminary data.</text>
</comment>
<reference evidence="1 2" key="2">
    <citation type="submission" date="2020-06" db="EMBL/GenBank/DDBJ databases">
        <title>Complete Genome Sequence of Clostridium muelleri sp. nov. P21T, an Acid-Alcohol Producing Acetogen Isolated from Old Hay.</title>
        <authorList>
            <person name="Duncan K.E."/>
            <person name="Tanner R.S."/>
        </authorList>
    </citation>
    <scope>NUCLEOTIDE SEQUENCE [LARGE SCALE GENOMIC DNA]</scope>
    <source>
        <strain evidence="1 2">P21</strain>
    </source>
</reference>
<dbReference type="Proteomes" id="UP000537131">
    <property type="component" value="Unassembled WGS sequence"/>
</dbReference>
<protein>
    <submittedName>
        <fullName evidence="1">Uncharacterized protein</fullName>
    </submittedName>
</protein>
<dbReference type="RefSeq" id="WP_169300541.1">
    <property type="nucleotide sequence ID" value="NZ_JABBNI010000067.1"/>
</dbReference>
<proteinExistence type="predicted"/>
<keyword evidence="2" id="KW-1185">Reference proteome</keyword>
<gene>
    <name evidence="1" type="ORF">HBE96_25625</name>
</gene>
<accession>A0A7Y0EM85</accession>
<dbReference type="AlphaFoldDB" id="A0A7Y0EM85"/>
<dbReference type="EMBL" id="JABBNI010000067">
    <property type="protein sequence ID" value="NMM65961.1"/>
    <property type="molecule type" value="Genomic_DNA"/>
</dbReference>
<organism evidence="1 2">
    <name type="scientific">Clostridium muellerianum</name>
    <dbReference type="NCBI Taxonomy" id="2716538"/>
    <lineage>
        <taxon>Bacteria</taxon>
        <taxon>Bacillati</taxon>
        <taxon>Bacillota</taxon>
        <taxon>Clostridia</taxon>
        <taxon>Eubacteriales</taxon>
        <taxon>Clostridiaceae</taxon>
        <taxon>Clostridium</taxon>
    </lineage>
</organism>
<sequence>MKSTMIFENTIPKVNPTETYMIKIKAFSIRSNTLSSLQVIPKVKNVVNSFCLHFIKEIYIKIFHNAVLNTAIDGSIKMLSCIDTIA</sequence>
<reference evidence="1 2" key="1">
    <citation type="submission" date="2020-04" db="EMBL/GenBank/DDBJ databases">
        <authorList>
            <person name="Doyle D.A."/>
        </authorList>
    </citation>
    <scope>NUCLEOTIDE SEQUENCE [LARGE SCALE GENOMIC DNA]</scope>
    <source>
        <strain evidence="1 2">P21</strain>
    </source>
</reference>
<name>A0A7Y0EM85_9CLOT</name>